<keyword evidence="3" id="KW-0328">Glycosyltransferase</keyword>
<dbReference type="InterPro" id="IPR001296">
    <property type="entry name" value="Glyco_trans_1"/>
</dbReference>
<organism evidence="3 4">
    <name type="scientific">Streptococcus acidominimus</name>
    <dbReference type="NCBI Taxonomy" id="1326"/>
    <lineage>
        <taxon>Bacteria</taxon>
        <taxon>Bacillati</taxon>
        <taxon>Bacillota</taxon>
        <taxon>Bacilli</taxon>
        <taxon>Lactobacillales</taxon>
        <taxon>Streptococcaceae</taxon>
        <taxon>Streptococcus</taxon>
    </lineage>
</organism>
<dbReference type="FunFam" id="3.40.50.2000:FF:000136">
    <property type="entry name" value="Glycosyl transferase, group 1"/>
    <property type="match status" value="1"/>
</dbReference>
<dbReference type="Gene3D" id="3.40.50.2000">
    <property type="entry name" value="Glycogen Phosphorylase B"/>
    <property type="match status" value="2"/>
</dbReference>
<dbReference type="GO" id="GO:0043750">
    <property type="term" value="F:phosphatidylinositol alpha-mannosyltransferase activity"/>
    <property type="evidence" value="ECO:0007669"/>
    <property type="project" value="UniProtKB-EC"/>
</dbReference>
<evidence type="ECO:0000313" key="4">
    <source>
        <dbReference type="Proteomes" id="UP000215144"/>
    </source>
</evidence>
<dbReference type="OrthoDB" id="9802525at2"/>
<dbReference type="RefSeq" id="WP_017770015.1">
    <property type="nucleotide sequence ID" value="NZ_LT906454.1"/>
</dbReference>
<dbReference type="EC" id="2.4.1.345" evidence="3"/>
<accession>A0A239WUR6</accession>
<feature type="domain" description="Glycosyltransferase subfamily 4-like N-terminal" evidence="2">
    <location>
        <begin position="14"/>
        <end position="182"/>
    </location>
</feature>
<dbReference type="InterPro" id="IPR028098">
    <property type="entry name" value="Glyco_trans_4-like_N"/>
</dbReference>
<feature type="domain" description="Glycosyl transferase family 1" evidence="1">
    <location>
        <begin position="194"/>
        <end position="347"/>
    </location>
</feature>
<evidence type="ECO:0000259" key="2">
    <source>
        <dbReference type="Pfam" id="PF13439"/>
    </source>
</evidence>
<dbReference type="KEGG" id="saco:SAME_00758"/>
<dbReference type="EMBL" id="LT906454">
    <property type="protein sequence ID" value="SNV38172.1"/>
    <property type="molecule type" value="Genomic_DNA"/>
</dbReference>
<dbReference type="EC" id="2.4.1.-" evidence="3"/>
<dbReference type="AlphaFoldDB" id="A0A239WUR6"/>
<gene>
    <name evidence="3" type="primary">pimB</name>
    <name evidence="3" type="ORF">SAMEA4504048_00758</name>
</gene>
<dbReference type="InterPro" id="IPR050194">
    <property type="entry name" value="Glycosyltransferase_grp1"/>
</dbReference>
<sequence>MRVGLFTDTYFPQISGVATSIKTLKTELEKLGHEVFIFTTTEKTIRVDEDPTIIRLPSVPFVAFSERRVVYSGLSSAYKIAKEHHLDIIHTQTEFSVGIFGWMIAKELGIPVVHTYHTHYEDYVHYIAKGRLIRPGMVKYFVRNFLRDCDGVICPSRIVLNILNSYNVKIPKRIIPTGIELEQYKRPEITTEDTEDLRQKLGIAPHETMLLSLSRISYEKNIQAILRALPFVLVQNPNVKCVIVGDGPYLSDLMSLVAQLGLNNHVIFTGMVAQEQTAYYYKAADFLVSASTSETQGLTYTESLASGTPIIAQRNPYLQDLLNYPMLGYLYDSSDQLAKAIVTAIAETPPMTKECLEQKLYELSAERFGLSVYELYVDAIISKNYQVNISPFAIDGKKKYTHIKIMRNTFGVPSMVVKTTAQTSVKVLRTPKRFVDRVRNLSLRDTDADK</sequence>
<dbReference type="Pfam" id="PF00534">
    <property type="entry name" value="Glycos_transf_1"/>
    <property type="match status" value="1"/>
</dbReference>
<name>A0A239WUR6_STRAI</name>
<dbReference type="SUPFAM" id="SSF53756">
    <property type="entry name" value="UDP-Glycosyltransferase/glycogen phosphorylase"/>
    <property type="match status" value="1"/>
</dbReference>
<dbReference type="CDD" id="cd03817">
    <property type="entry name" value="GT4_UGDG-like"/>
    <property type="match status" value="1"/>
</dbReference>
<proteinExistence type="predicted"/>
<dbReference type="Proteomes" id="UP000215144">
    <property type="component" value="Chromosome 1"/>
</dbReference>
<dbReference type="PANTHER" id="PTHR45947:SF3">
    <property type="entry name" value="SULFOQUINOVOSYL TRANSFERASE SQD2"/>
    <property type="match status" value="1"/>
</dbReference>
<evidence type="ECO:0000259" key="1">
    <source>
        <dbReference type="Pfam" id="PF00534"/>
    </source>
</evidence>
<keyword evidence="3" id="KW-0808">Transferase</keyword>
<reference evidence="3 4" key="1">
    <citation type="submission" date="2017-06" db="EMBL/GenBank/DDBJ databases">
        <authorList>
            <consortium name="Pathogen Informatics"/>
        </authorList>
    </citation>
    <scope>NUCLEOTIDE SEQUENCE [LARGE SCALE GENOMIC DNA]</scope>
    <source>
        <strain evidence="3 4">NCTC11291</strain>
    </source>
</reference>
<evidence type="ECO:0000313" key="3">
    <source>
        <dbReference type="EMBL" id="SNV38172.1"/>
    </source>
</evidence>
<dbReference type="Pfam" id="PF13439">
    <property type="entry name" value="Glyco_transf_4"/>
    <property type="match status" value="1"/>
</dbReference>
<protein>
    <submittedName>
        <fullName evidence="3">Sugar/glucosyl transferase</fullName>
        <ecNumber evidence="3">2.4.1.-</ecNumber>
        <ecNumber evidence="3">2.4.1.345</ecNumber>
    </submittedName>
</protein>
<dbReference type="PANTHER" id="PTHR45947">
    <property type="entry name" value="SULFOQUINOVOSYL TRANSFERASE SQD2"/>
    <property type="match status" value="1"/>
</dbReference>